<evidence type="ECO:0000256" key="2">
    <source>
        <dbReference type="ARBA" id="ARBA00022801"/>
    </source>
</evidence>
<keyword evidence="3" id="KW-0067">ATP-binding</keyword>
<evidence type="ECO:0000256" key="1">
    <source>
        <dbReference type="ARBA" id="ARBA00022741"/>
    </source>
</evidence>
<dbReference type="AlphaFoldDB" id="A0A5B8VCV0"/>
<evidence type="ECO:0000313" key="5">
    <source>
        <dbReference type="EMBL" id="QEC68865.1"/>
    </source>
</evidence>
<dbReference type="SUPFAM" id="SSF50891">
    <property type="entry name" value="Cyclophilin-like"/>
    <property type="match status" value="1"/>
</dbReference>
<feature type="domain" description="Carboxyltransferase" evidence="4">
    <location>
        <begin position="24"/>
        <end position="311"/>
    </location>
</feature>
<dbReference type="KEGG" id="pgin:FRZ67_16700"/>
<dbReference type="Pfam" id="PF02626">
    <property type="entry name" value="CT_A_B"/>
    <property type="match status" value="1"/>
</dbReference>
<dbReference type="OrthoDB" id="9782422at2"/>
<dbReference type="PANTHER" id="PTHR43309:SF5">
    <property type="entry name" value="5-OXOPROLINASE SUBUNIT C"/>
    <property type="match status" value="1"/>
</dbReference>
<evidence type="ECO:0000259" key="4">
    <source>
        <dbReference type="SMART" id="SM00797"/>
    </source>
</evidence>
<dbReference type="InterPro" id="IPR029000">
    <property type="entry name" value="Cyclophilin-like_dom_sf"/>
</dbReference>
<dbReference type="InterPro" id="IPR052708">
    <property type="entry name" value="PxpC"/>
</dbReference>
<dbReference type="GO" id="GO:0005524">
    <property type="term" value="F:ATP binding"/>
    <property type="evidence" value="ECO:0007669"/>
    <property type="project" value="UniProtKB-KW"/>
</dbReference>
<dbReference type="GO" id="GO:0016740">
    <property type="term" value="F:transferase activity"/>
    <property type="evidence" value="ECO:0007669"/>
    <property type="project" value="UniProtKB-KW"/>
</dbReference>
<dbReference type="Gene3D" id="2.40.100.10">
    <property type="entry name" value="Cyclophilin-like"/>
    <property type="match status" value="1"/>
</dbReference>
<dbReference type="EMBL" id="CP042435">
    <property type="protein sequence ID" value="QEC68865.1"/>
    <property type="molecule type" value="Genomic_DNA"/>
</dbReference>
<proteinExistence type="predicted"/>
<keyword evidence="2" id="KW-0378">Hydrolase</keyword>
<keyword evidence="1" id="KW-0547">Nucleotide-binding</keyword>
<dbReference type="RefSeq" id="WP_147191323.1">
    <property type="nucleotide sequence ID" value="NZ_CP042435.1"/>
</dbReference>
<keyword evidence="6" id="KW-1185">Reference proteome</keyword>
<dbReference type="Proteomes" id="UP000321533">
    <property type="component" value="Chromosome"/>
</dbReference>
<evidence type="ECO:0000256" key="3">
    <source>
        <dbReference type="ARBA" id="ARBA00022840"/>
    </source>
</evidence>
<name>A0A5B8VCV0_9BACT</name>
<dbReference type="NCBIfam" id="TIGR00724">
    <property type="entry name" value="urea_amlyse_rel"/>
    <property type="match status" value="1"/>
</dbReference>
<dbReference type="SMART" id="SM00797">
    <property type="entry name" value="AHS2"/>
    <property type="match status" value="1"/>
</dbReference>
<organism evidence="5 6">
    <name type="scientific">Panacibacter ginsenosidivorans</name>
    <dbReference type="NCBI Taxonomy" id="1813871"/>
    <lineage>
        <taxon>Bacteria</taxon>
        <taxon>Pseudomonadati</taxon>
        <taxon>Bacteroidota</taxon>
        <taxon>Chitinophagia</taxon>
        <taxon>Chitinophagales</taxon>
        <taxon>Chitinophagaceae</taxon>
        <taxon>Panacibacter</taxon>
    </lineage>
</organism>
<accession>A0A5B8VCV0</accession>
<keyword evidence="5" id="KW-0808">Transferase</keyword>
<dbReference type="InterPro" id="IPR003778">
    <property type="entry name" value="CT_A_B"/>
</dbReference>
<dbReference type="PANTHER" id="PTHR43309">
    <property type="entry name" value="5-OXOPROLINASE SUBUNIT C"/>
    <property type="match status" value="1"/>
</dbReference>
<dbReference type="GO" id="GO:0016787">
    <property type="term" value="F:hydrolase activity"/>
    <property type="evidence" value="ECO:0007669"/>
    <property type="project" value="UniProtKB-KW"/>
</dbReference>
<protein>
    <submittedName>
        <fullName evidence="5">Biotin-dependent carboxyltransferase family protein</fullName>
    </submittedName>
</protein>
<sequence>MSIRIIKQGLLDSIQDMGRYGYQHQGINPGGVMDTVAAVTANILVGNEMTEAVIEMHFPAATIHFEKAAVIAISGADFSAAINNEPVPLNTGLVIAQNSTLSFTKYLNGARAYLAIQGGLSITPWLNSYSTNNKANAGGYHGRALKKDDLIHCRAEQFAFEALPASSFVVTPVTANTEQLYNTTNRVRCIEGTDFQNLQATSQQSFLNTSFSISMQSDRMGYRLSGDAITSTESTERISAAVIKGSIQLLPDGQLIILMADHQTTGGYPVIAHVISADINPLAQKQPGTSLMFSIISLEEAEQLYITQQQYLQQLQDACNLQLKQFFS</sequence>
<gene>
    <name evidence="5" type="ORF">FRZ67_16700</name>
</gene>
<evidence type="ECO:0000313" key="6">
    <source>
        <dbReference type="Proteomes" id="UP000321533"/>
    </source>
</evidence>
<reference evidence="5 6" key="1">
    <citation type="journal article" date="2016" name="Int. J. Syst. Evol. Microbiol.">
        <title>Panacibacter ginsenosidivorans gen. nov., sp. nov., with ginsenoside converting activity isolated from soil of a ginseng field.</title>
        <authorList>
            <person name="Siddiqi M.Z."/>
            <person name="Muhammad Shafi S."/>
            <person name="Choi K.D."/>
            <person name="Im W.T."/>
        </authorList>
    </citation>
    <scope>NUCLEOTIDE SEQUENCE [LARGE SCALE GENOMIC DNA]</scope>
    <source>
        <strain evidence="5 6">Gsoil1550</strain>
    </source>
</reference>